<keyword evidence="1" id="KW-0496">Mitochondrion</keyword>
<keyword evidence="1" id="KW-0239">DNA-directed DNA polymerase</keyword>
<keyword evidence="1" id="KW-0808">Transferase</keyword>
<reference evidence="2" key="1">
    <citation type="journal article" date="2020" name="Nat. Commun.">
        <title>Genome sequence of the cluster root forming white lupin.</title>
        <authorList>
            <person name="Hufnagel B."/>
            <person name="Marques A."/>
            <person name="Soriano A."/>
            <person name="Marques L."/>
            <person name="Divol F."/>
            <person name="Doumas P."/>
            <person name="Sallet E."/>
            <person name="Mancinotti D."/>
            <person name="Carrere S."/>
            <person name="Marande W."/>
            <person name="Arribat S."/>
            <person name="Keller J."/>
            <person name="Huneau C."/>
            <person name="Blein T."/>
            <person name="Aime D."/>
            <person name="Laguerre M."/>
            <person name="Taylor J."/>
            <person name="Schubert V."/>
            <person name="Nelson M."/>
            <person name="Geu-Flores F."/>
            <person name="Crespi M."/>
            <person name="Gallardo-Guerrero K."/>
            <person name="Delaux P.-M."/>
            <person name="Salse J."/>
            <person name="Berges H."/>
            <person name="Guyot R."/>
            <person name="Gouzy J."/>
            <person name="Peret B."/>
        </authorList>
    </citation>
    <scope>NUCLEOTIDE SEQUENCE [LARGE SCALE GENOMIC DNA]</scope>
    <source>
        <strain evidence="2">cv. Amiga</strain>
    </source>
</reference>
<dbReference type="Proteomes" id="UP000447434">
    <property type="component" value="Unassembled WGS sequence"/>
</dbReference>
<dbReference type="GO" id="GO:0000166">
    <property type="term" value="F:nucleotide binding"/>
    <property type="evidence" value="ECO:0007669"/>
    <property type="project" value="InterPro"/>
</dbReference>
<dbReference type="InterPro" id="IPR043502">
    <property type="entry name" value="DNA/RNA_pol_sf"/>
</dbReference>
<dbReference type="OrthoDB" id="1706475at2759"/>
<keyword evidence="1" id="KW-0548">Nucleotidyltransferase</keyword>
<evidence type="ECO:0000313" key="1">
    <source>
        <dbReference type="EMBL" id="KAE9584339.1"/>
    </source>
</evidence>
<dbReference type="GO" id="GO:0003887">
    <property type="term" value="F:DNA-directed DNA polymerase activity"/>
    <property type="evidence" value="ECO:0007669"/>
    <property type="project" value="UniProtKB-KW"/>
</dbReference>
<dbReference type="GO" id="GO:0003676">
    <property type="term" value="F:nucleic acid binding"/>
    <property type="evidence" value="ECO:0007669"/>
    <property type="project" value="InterPro"/>
</dbReference>
<dbReference type="Gene3D" id="3.90.1600.10">
    <property type="entry name" value="Palm domain of DNA polymerase"/>
    <property type="match status" value="1"/>
</dbReference>
<dbReference type="SUPFAM" id="SSF56672">
    <property type="entry name" value="DNA/RNA polymerases"/>
    <property type="match status" value="1"/>
</dbReference>
<keyword evidence="2" id="KW-1185">Reference proteome</keyword>
<organism evidence="1 2">
    <name type="scientific">Lupinus albus</name>
    <name type="common">White lupine</name>
    <name type="synonym">Lupinus termis</name>
    <dbReference type="NCBI Taxonomy" id="3870"/>
    <lineage>
        <taxon>Eukaryota</taxon>
        <taxon>Viridiplantae</taxon>
        <taxon>Streptophyta</taxon>
        <taxon>Embryophyta</taxon>
        <taxon>Tracheophyta</taxon>
        <taxon>Spermatophyta</taxon>
        <taxon>Magnoliopsida</taxon>
        <taxon>eudicotyledons</taxon>
        <taxon>Gunneridae</taxon>
        <taxon>Pentapetalae</taxon>
        <taxon>rosids</taxon>
        <taxon>fabids</taxon>
        <taxon>Fabales</taxon>
        <taxon>Fabaceae</taxon>
        <taxon>Papilionoideae</taxon>
        <taxon>50 kb inversion clade</taxon>
        <taxon>genistoids sensu lato</taxon>
        <taxon>core genistoids</taxon>
        <taxon>Genisteae</taxon>
        <taxon>Lupinus</taxon>
    </lineage>
</organism>
<evidence type="ECO:0000313" key="2">
    <source>
        <dbReference type="Proteomes" id="UP000447434"/>
    </source>
</evidence>
<dbReference type="PROSITE" id="PS00116">
    <property type="entry name" value="DNA_POLYMERASE_B"/>
    <property type="match status" value="1"/>
</dbReference>
<dbReference type="InterPro" id="IPR017964">
    <property type="entry name" value="DNA-dir_DNA_pol_B_CS"/>
</dbReference>
<protein>
    <submittedName>
        <fullName evidence="1">Putative DNA-directed DNA polymerase, family B, DNA polymerase, palm domain-containing protein</fullName>
    </submittedName>
</protein>
<name>A0A6A4NAH2_LUPAL</name>
<dbReference type="EMBL" id="WOCE01000046">
    <property type="protein sequence ID" value="KAE9584339.1"/>
    <property type="molecule type" value="Genomic_DNA"/>
</dbReference>
<sequence>MSAVQLSAAITACARIYMYPFISRSDCYYTDTDSIFLGNPLSDDLISSVDLGKFKLECKVQNGIFLAPKSYMLELEDDKTIIRHKGLAKNVVTSDWFKKILDNLKLMDEISISANF</sequence>
<accession>A0A6A4NAH2</accession>
<geneLocation type="mitochondrion" evidence="1"/>
<gene>
    <name evidence="1" type="ORF">Lalb_Chr00c21g0405611</name>
</gene>
<proteinExistence type="predicted"/>
<dbReference type="InterPro" id="IPR023211">
    <property type="entry name" value="DNA_pol_palm_dom_sf"/>
</dbReference>
<comment type="caution">
    <text evidence="1">The sequence shown here is derived from an EMBL/GenBank/DDBJ whole genome shotgun (WGS) entry which is preliminary data.</text>
</comment>
<dbReference type="AlphaFoldDB" id="A0A6A4NAH2"/>